<dbReference type="AlphaFoldDB" id="A0A1B9IUT4"/>
<name>A0A1B9IUT4_9TREE</name>
<feature type="region of interest" description="Disordered" evidence="1">
    <location>
        <begin position="1"/>
        <end position="41"/>
    </location>
</feature>
<evidence type="ECO:0000256" key="1">
    <source>
        <dbReference type="SAM" id="MobiDB-lite"/>
    </source>
</evidence>
<accession>A0A1B9IUT4</accession>
<gene>
    <name evidence="2" type="ORF">L486_03805</name>
</gene>
<proteinExistence type="predicted"/>
<keyword evidence="3" id="KW-1185">Reference proteome</keyword>
<dbReference type="EMBL" id="KI669461">
    <property type="protein sequence ID" value="OCF59302.1"/>
    <property type="molecule type" value="Genomic_DNA"/>
</dbReference>
<reference evidence="3" key="2">
    <citation type="submission" date="2013-12" db="EMBL/GenBank/DDBJ databases">
        <title>Evolution of pathogenesis and genome organization in the Tremellales.</title>
        <authorList>
            <person name="Cuomo C."/>
            <person name="Litvintseva A."/>
            <person name="Heitman J."/>
            <person name="Chen Y."/>
            <person name="Sun S."/>
            <person name="Springer D."/>
            <person name="Dromer F."/>
            <person name="Young S."/>
            <person name="Zeng Q."/>
            <person name="Chapman S."/>
            <person name="Gujja S."/>
            <person name="Saif S."/>
            <person name="Birren B."/>
        </authorList>
    </citation>
    <scope>NUCLEOTIDE SEQUENCE [LARGE SCALE GENOMIC DNA]</scope>
    <source>
        <strain evidence="3">CBS 10435</strain>
    </source>
</reference>
<organism evidence="2 3">
    <name type="scientific">Kwoniella mangroviensis CBS 10435</name>
    <dbReference type="NCBI Taxonomy" id="1331196"/>
    <lineage>
        <taxon>Eukaryota</taxon>
        <taxon>Fungi</taxon>
        <taxon>Dikarya</taxon>
        <taxon>Basidiomycota</taxon>
        <taxon>Agaricomycotina</taxon>
        <taxon>Tremellomycetes</taxon>
        <taxon>Tremellales</taxon>
        <taxon>Cryptococcaceae</taxon>
        <taxon>Kwoniella</taxon>
    </lineage>
</organism>
<feature type="compositionally biased region" description="Polar residues" evidence="1">
    <location>
        <begin position="1"/>
        <end position="25"/>
    </location>
</feature>
<sequence>MSISTKPDANQDQESRPSYQETSTDPVPPYKLGRDGDTPTTVYFHPRPLDFNLQYNMEARLPLSRICDTVIHSGTYKDWKESGISIQNYTEQSTRLLYNSLAGHYEDYKAYRREKNDCEKSIEDVTDRLRNRNYTDQPCVLTFMDGKTMKDLKSIQKKVNKELSRGCLIYSLKDPKYANASFGLIPLIRRWSSKFSMQDYEQGESTVQSQNQVSGQSGKSSASIRFYINYSSDLSMVQGDRDDLQRLAASLDRLGFASDREHMELMARSRGFSIHKVSKKVLDGLVSCESWTRSEE</sequence>
<reference evidence="2 3" key="1">
    <citation type="submission" date="2013-07" db="EMBL/GenBank/DDBJ databases">
        <title>The Genome Sequence of Kwoniella mangroviensis CBS10435.</title>
        <authorList>
            <consortium name="The Broad Institute Genome Sequencing Platform"/>
            <person name="Cuomo C."/>
            <person name="Litvintseva A."/>
            <person name="Chen Y."/>
            <person name="Heitman J."/>
            <person name="Sun S."/>
            <person name="Springer D."/>
            <person name="Dromer F."/>
            <person name="Young S.K."/>
            <person name="Zeng Q."/>
            <person name="Gargeya S."/>
            <person name="Fitzgerald M."/>
            <person name="Abouelleil A."/>
            <person name="Alvarado L."/>
            <person name="Berlin A.M."/>
            <person name="Chapman S.B."/>
            <person name="Dewar J."/>
            <person name="Goldberg J."/>
            <person name="Griggs A."/>
            <person name="Gujja S."/>
            <person name="Hansen M."/>
            <person name="Howarth C."/>
            <person name="Imamovic A."/>
            <person name="Larimer J."/>
            <person name="McCowan C."/>
            <person name="Murphy C."/>
            <person name="Pearson M."/>
            <person name="Priest M."/>
            <person name="Roberts A."/>
            <person name="Saif S."/>
            <person name="Shea T."/>
            <person name="Sykes S."/>
            <person name="Wortman J."/>
            <person name="Nusbaum C."/>
            <person name="Birren B."/>
        </authorList>
    </citation>
    <scope>NUCLEOTIDE SEQUENCE [LARGE SCALE GENOMIC DNA]</scope>
    <source>
        <strain evidence="2 3">CBS 10435</strain>
    </source>
</reference>
<dbReference type="Proteomes" id="UP000092583">
    <property type="component" value="Unassembled WGS sequence"/>
</dbReference>
<dbReference type="OrthoDB" id="10470972at2759"/>
<protein>
    <submittedName>
        <fullName evidence="2">Uncharacterized protein</fullName>
    </submittedName>
</protein>
<evidence type="ECO:0000313" key="2">
    <source>
        <dbReference type="EMBL" id="OCF59302.1"/>
    </source>
</evidence>
<evidence type="ECO:0000313" key="3">
    <source>
        <dbReference type="Proteomes" id="UP000092583"/>
    </source>
</evidence>